<accession>A0ABZ2QE35</accession>
<evidence type="ECO:0000313" key="1">
    <source>
        <dbReference type="EMBL" id="WXK74743.1"/>
    </source>
</evidence>
<gene>
    <name evidence="1" type="ORF">WAB15_01465</name>
</gene>
<dbReference type="RefSeq" id="WP_407284973.1">
    <property type="nucleotide sequence ID" value="NZ_CP147982.1"/>
</dbReference>
<proteinExistence type="predicted"/>
<protein>
    <submittedName>
        <fullName evidence="1">Uncharacterized protein</fullName>
    </submittedName>
</protein>
<dbReference type="EMBL" id="CP147982">
    <property type="protein sequence ID" value="WXK74743.1"/>
    <property type="molecule type" value="Genomic_DNA"/>
</dbReference>
<dbReference type="Proteomes" id="UP001626628">
    <property type="component" value="Chromosome"/>
</dbReference>
<name>A0ABZ2QE35_9ACTN</name>
<organism evidence="1 2">
    <name type="scientific">Streptomyces sirii</name>
    <dbReference type="NCBI Taxonomy" id="3127701"/>
    <lineage>
        <taxon>Bacteria</taxon>
        <taxon>Bacillati</taxon>
        <taxon>Actinomycetota</taxon>
        <taxon>Actinomycetes</taxon>
        <taxon>Kitasatosporales</taxon>
        <taxon>Streptomycetaceae</taxon>
        <taxon>Streptomyces</taxon>
    </lineage>
</organism>
<reference evidence="1 2" key="1">
    <citation type="submission" date="2024-03" db="EMBL/GenBank/DDBJ databases">
        <title>The complete genome of Streptomyces sirii sp.nov.</title>
        <authorList>
            <person name="Zakalyukina Y.V."/>
            <person name="Belik A.R."/>
            <person name="Biryukov M.V."/>
            <person name="Baturina O.A."/>
            <person name="Kabilov M.R."/>
        </authorList>
    </citation>
    <scope>NUCLEOTIDE SEQUENCE [LARGE SCALE GENOMIC DNA]</scope>
    <source>
        <strain evidence="1 2">BP-8</strain>
    </source>
</reference>
<keyword evidence="2" id="KW-1185">Reference proteome</keyword>
<evidence type="ECO:0000313" key="2">
    <source>
        <dbReference type="Proteomes" id="UP001626628"/>
    </source>
</evidence>
<sequence length="84" mass="9095">MAEAALLLGAFREAAHKHTTLPVLAAGLEQSGGRYLADFEPEEEAGERFVTMLEIPDDVPVSRMSSCGHPPPLLFWAGRRDGGF</sequence>